<feature type="repeat" description="TPR" evidence="3">
    <location>
        <begin position="226"/>
        <end position="259"/>
    </location>
</feature>
<dbReference type="SUPFAM" id="SSF48452">
    <property type="entry name" value="TPR-like"/>
    <property type="match status" value="1"/>
</dbReference>
<gene>
    <name evidence="4" type="ORF">ENQ87_15060</name>
</gene>
<evidence type="ECO:0000256" key="2">
    <source>
        <dbReference type="ARBA" id="ARBA00022803"/>
    </source>
</evidence>
<dbReference type="InterPro" id="IPR019734">
    <property type="entry name" value="TPR_rpt"/>
</dbReference>
<dbReference type="PANTHER" id="PTHR45586">
    <property type="entry name" value="TPR REPEAT-CONTAINING PROTEIN PA4667"/>
    <property type="match status" value="1"/>
</dbReference>
<keyword evidence="2 3" id="KW-0802">TPR repeat</keyword>
<proteinExistence type="predicted"/>
<dbReference type="AlphaFoldDB" id="A0A831XFU1"/>
<evidence type="ECO:0000256" key="1">
    <source>
        <dbReference type="ARBA" id="ARBA00022737"/>
    </source>
</evidence>
<dbReference type="PANTHER" id="PTHR45586:SF1">
    <property type="entry name" value="LIPOPOLYSACCHARIDE ASSEMBLY PROTEIN B"/>
    <property type="match status" value="1"/>
</dbReference>
<dbReference type="Gene3D" id="1.25.40.10">
    <property type="entry name" value="Tetratricopeptide repeat domain"/>
    <property type="match status" value="1"/>
</dbReference>
<evidence type="ECO:0000313" key="4">
    <source>
        <dbReference type="EMBL" id="HEN43659.1"/>
    </source>
</evidence>
<sequence length="341" mass="37144">MTPESDSFRAEIRRYEDILGTDPASYCFAPLAELYRKAGLLDEAIATARKGIEIHPDYVGGYLALGRACFEKGEQAESRVALERVVRVTPDNLTAQKLLSRIYIDIGEKDLAVKALETILVLNPADQESRDALDGLALKGRDFEPDADLFSGGEAAHGDAALGFIEDDELLLEEAEIVEDLTDEVLEGESDQVEVVTGGADEPDLSGEGLYVAEELPAADKSIPDPLATATIAELYVEQGFMKKALKIYRDLLDANPGNDELRQRIVDLKRRIDEDEVQARENAFTADMPFGEELAEAVSDRADAGMEAQAGSGGKGDPVAVLEGWLDTIGRIRQCRSVKR</sequence>
<protein>
    <submittedName>
        <fullName evidence="4">Tetratricopeptide repeat protein</fullName>
    </submittedName>
</protein>
<dbReference type="InterPro" id="IPR011990">
    <property type="entry name" value="TPR-like_helical_dom_sf"/>
</dbReference>
<name>A0A831XFU1_GEOME</name>
<dbReference type="Pfam" id="PF13432">
    <property type="entry name" value="TPR_16"/>
    <property type="match status" value="1"/>
</dbReference>
<reference evidence="4" key="1">
    <citation type="journal article" date="2020" name="mSystems">
        <title>Genome- and Community-Level Interaction Insights into Carbon Utilization and Element Cycling Functions of Hydrothermarchaeota in Hydrothermal Sediment.</title>
        <authorList>
            <person name="Zhou Z."/>
            <person name="Liu Y."/>
            <person name="Xu W."/>
            <person name="Pan J."/>
            <person name="Luo Z.H."/>
            <person name="Li M."/>
        </authorList>
    </citation>
    <scope>NUCLEOTIDE SEQUENCE [LARGE SCALE GENOMIC DNA]</scope>
    <source>
        <strain evidence="4">SpSt-349</strain>
    </source>
</reference>
<organism evidence="4">
    <name type="scientific">Geobacter metallireducens</name>
    <dbReference type="NCBI Taxonomy" id="28232"/>
    <lineage>
        <taxon>Bacteria</taxon>
        <taxon>Pseudomonadati</taxon>
        <taxon>Thermodesulfobacteriota</taxon>
        <taxon>Desulfuromonadia</taxon>
        <taxon>Geobacterales</taxon>
        <taxon>Geobacteraceae</taxon>
        <taxon>Geobacter</taxon>
    </lineage>
</organism>
<accession>A0A831XFU1</accession>
<dbReference type="EMBL" id="DSOV01000071">
    <property type="protein sequence ID" value="HEN43659.1"/>
    <property type="molecule type" value="Genomic_DNA"/>
</dbReference>
<keyword evidence="1" id="KW-0677">Repeat</keyword>
<dbReference type="SMART" id="SM00028">
    <property type="entry name" value="TPR"/>
    <property type="match status" value="4"/>
</dbReference>
<comment type="caution">
    <text evidence="4">The sequence shown here is derived from an EMBL/GenBank/DDBJ whole genome shotgun (WGS) entry which is preliminary data.</text>
</comment>
<dbReference type="PROSITE" id="PS50005">
    <property type="entry name" value="TPR"/>
    <property type="match status" value="1"/>
</dbReference>
<dbReference type="InterPro" id="IPR051012">
    <property type="entry name" value="CellSynth/LPSAsmb/PSIAsmb"/>
</dbReference>
<evidence type="ECO:0000256" key="3">
    <source>
        <dbReference type="PROSITE-ProRule" id="PRU00339"/>
    </source>
</evidence>